<dbReference type="Pfam" id="PF21789">
    <property type="entry name" value="TNP-like_RNaseH_C"/>
    <property type="match status" value="1"/>
</dbReference>
<keyword evidence="3" id="KW-1185">Reference proteome</keyword>
<reference evidence="2" key="1">
    <citation type="journal article" date="2023" name="Mol. Biol. Evol.">
        <title>Third-Generation Sequencing Reveals the Adaptive Role of the Epigenome in Three Deep-Sea Polychaetes.</title>
        <authorList>
            <person name="Perez M."/>
            <person name="Aroh O."/>
            <person name="Sun Y."/>
            <person name="Lan Y."/>
            <person name="Juniper S.K."/>
            <person name="Young C.R."/>
            <person name="Angers B."/>
            <person name="Qian P.Y."/>
        </authorList>
    </citation>
    <scope>NUCLEOTIDE SEQUENCE</scope>
    <source>
        <strain evidence="2">P08H-3</strain>
    </source>
</reference>
<comment type="caution">
    <text evidence="2">The sequence shown here is derived from an EMBL/GenBank/DDBJ whole genome shotgun (WGS) entry which is preliminary data.</text>
</comment>
<accession>A0AAD9IPV7</accession>
<dbReference type="PANTHER" id="PTHR47577">
    <property type="entry name" value="THAP DOMAIN-CONTAINING PROTEIN 6"/>
    <property type="match status" value="1"/>
</dbReference>
<evidence type="ECO:0000313" key="2">
    <source>
        <dbReference type="EMBL" id="KAK2138223.1"/>
    </source>
</evidence>
<organism evidence="2 3">
    <name type="scientific">Paralvinella palmiformis</name>
    <dbReference type="NCBI Taxonomy" id="53620"/>
    <lineage>
        <taxon>Eukaryota</taxon>
        <taxon>Metazoa</taxon>
        <taxon>Spiralia</taxon>
        <taxon>Lophotrochozoa</taxon>
        <taxon>Annelida</taxon>
        <taxon>Polychaeta</taxon>
        <taxon>Sedentaria</taxon>
        <taxon>Canalipalpata</taxon>
        <taxon>Terebellida</taxon>
        <taxon>Terebelliformia</taxon>
        <taxon>Alvinellidae</taxon>
        <taxon>Paralvinella</taxon>
    </lineage>
</organism>
<name>A0AAD9IPV7_9ANNE</name>
<proteinExistence type="predicted"/>
<protein>
    <recommendedName>
        <fullName evidence="1">Transposable element P transposase-like RNase H C-terminal domain-containing protein</fullName>
    </recommendedName>
</protein>
<sequence length="100" mass="11041">CILGFLFNIESLLGLEKVLLFGPSPVIQFLLTYKLSQGYLELFFSAVRQFGGWNNNATAIQFSNAFRSLLSHAGISIKYSIKSNCLSQDTTSLLNVANTD</sequence>
<dbReference type="PANTHER" id="PTHR47577:SF2">
    <property type="entry name" value="THAP DOMAIN CONTAINING 9"/>
    <property type="match status" value="1"/>
</dbReference>
<feature type="non-terminal residue" evidence="2">
    <location>
        <position position="1"/>
    </location>
</feature>
<evidence type="ECO:0000259" key="1">
    <source>
        <dbReference type="Pfam" id="PF21789"/>
    </source>
</evidence>
<dbReference type="AlphaFoldDB" id="A0AAD9IPV7"/>
<dbReference type="InterPro" id="IPR048367">
    <property type="entry name" value="TNP-like_RNaseH_C"/>
</dbReference>
<dbReference type="Proteomes" id="UP001208570">
    <property type="component" value="Unassembled WGS sequence"/>
</dbReference>
<dbReference type="EMBL" id="JAODUP010003522">
    <property type="protein sequence ID" value="KAK2138223.1"/>
    <property type="molecule type" value="Genomic_DNA"/>
</dbReference>
<gene>
    <name evidence="2" type="ORF">LSH36_3529g00001</name>
</gene>
<feature type="domain" description="Transposable element P transposase-like RNase H C-terminal" evidence="1">
    <location>
        <begin position="33"/>
        <end position="67"/>
    </location>
</feature>
<evidence type="ECO:0000313" key="3">
    <source>
        <dbReference type="Proteomes" id="UP001208570"/>
    </source>
</evidence>